<protein>
    <submittedName>
        <fullName evidence="1">Uncharacterized protein</fullName>
    </submittedName>
</protein>
<dbReference type="EMBL" id="MK524501">
    <property type="protein sequence ID" value="QBP33295.1"/>
    <property type="molecule type" value="Genomic_DNA"/>
</dbReference>
<evidence type="ECO:0000313" key="2">
    <source>
        <dbReference type="Proteomes" id="UP000295568"/>
    </source>
</evidence>
<dbReference type="GeneID" id="55012127"/>
<sequence>MTKPINSVAVEIDAARLHKAMRNLGDAIHDEQWQDLPEQVRLQMRSLAGECRDAILGPHRRAYSDTNNRSGVCAECQTQYPCNIRRFFTNV</sequence>
<dbReference type="RefSeq" id="YP_009820593.1">
    <property type="nucleotide sequence ID" value="NC_048169.1"/>
</dbReference>
<gene>
    <name evidence="1" type="primary">79</name>
    <name evidence="1" type="ORF">SEA_BRUTONGASTER_79</name>
</gene>
<dbReference type="Proteomes" id="UP000295568">
    <property type="component" value="Segment"/>
</dbReference>
<organism evidence="1 2">
    <name type="scientific">Gordonia phage BrutonGaster</name>
    <dbReference type="NCBI Taxonomy" id="2530116"/>
    <lineage>
        <taxon>Viruses</taxon>
        <taxon>Duplodnaviria</taxon>
        <taxon>Heunggongvirae</taxon>
        <taxon>Uroviricota</taxon>
        <taxon>Caudoviricetes</taxon>
        <taxon>Oneupvirus</taxon>
        <taxon>Oneupvirus brutongaster</taxon>
    </lineage>
</organism>
<dbReference type="KEGG" id="vg:55012127"/>
<accession>A0A482JH86</accession>
<reference evidence="1 2" key="1">
    <citation type="submission" date="2019-02" db="EMBL/GenBank/DDBJ databases">
        <authorList>
            <person name="Rowley M."/>
            <person name="Stucki C."/>
            <person name="Ghiringhelli B."/>
            <person name="Naegele L."/>
            <person name="Emmons C.B."/>
            <person name="Slowan-Pomeroy T."/>
            <person name="Briggs L.A."/>
            <person name="Garlena R.A."/>
            <person name="Russell D.A."/>
            <person name="Pope W.H."/>
            <person name="Molloy S.D."/>
            <person name="Jacobs-Sera D."/>
            <person name="Hatfull G.F."/>
        </authorList>
    </citation>
    <scope>NUCLEOTIDE SEQUENCE [LARGE SCALE GENOMIC DNA]</scope>
</reference>
<proteinExistence type="predicted"/>
<name>A0A482JH86_9CAUD</name>
<evidence type="ECO:0000313" key="1">
    <source>
        <dbReference type="EMBL" id="QBP33295.1"/>
    </source>
</evidence>
<keyword evidence="2" id="KW-1185">Reference proteome</keyword>